<sequence length="131" mass="15259">MYELQQWANFWPRPYLTPIQTWSTGTDPSIQLESRPGIKVNAKVFFFCTIKVERIIRKDMLANERIMMQLYWPNDQTPRRASSQAVGRVTMASLEAADLLRSKNARRLRKKTPQTGWKGRVPYSCSCPNVH</sequence>
<evidence type="ECO:0000313" key="2">
    <source>
        <dbReference type="Proteomes" id="UP000054217"/>
    </source>
</evidence>
<evidence type="ECO:0000313" key="1">
    <source>
        <dbReference type="EMBL" id="KIN97432.1"/>
    </source>
</evidence>
<organism evidence="1 2">
    <name type="scientific">Pisolithus tinctorius Marx 270</name>
    <dbReference type="NCBI Taxonomy" id="870435"/>
    <lineage>
        <taxon>Eukaryota</taxon>
        <taxon>Fungi</taxon>
        <taxon>Dikarya</taxon>
        <taxon>Basidiomycota</taxon>
        <taxon>Agaricomycotina</taxon>
        <taxon>Agaricomycetes</taxon>
        <taxon>Agaricomycetidae</taxon>
        <taxon>Boletales</taxon>
        <taxon>Sclerodermatineae</taxon>
        <taxon>Pisolithaceae</taxon>
        <taxon>Pisolithus</taxon>
    </lineage>
</organism>
<reference evidence="2" key="2">
    <citation type="submission" date="2015-01" db="EMBL/GenBank/DDBJ databases">
        <title>Evolutionary Origins and Diversification of the Mycorrhizal Mutualists.</title>
        <authorList>
            <consortium name="DOE Joint Genome Institute"/>
            <consortium name="Mycorrhizal Genomics Consortium"/>
            <person name="Kohler A."/>
            <person name="Kuo A."/>
            <person name="Nagy L.G."/>
            <person name="Floudas D."/>
            <person name="Copeland A."/>
            <person name="Barry K.W."/>
            <person name="Cichocki N."/>
            <person name="Veneault-Fourrey C."/>
            <person name="LaButti K."/>
            <person name="Lindquist E.A."/>
            <person name="Lipzen A."/>
            <person name="Lundell T."/>
            <person name="Morin E."/>
            <person name="Murat C."/>
            <person name="Riley R."/>
            <person name="Ohm R."/>
            <person name="Sun H."/>
            <person name="Tunlid A."/>
            <person name="Henrissat B."/>
            <person name="Grigoriev I.V."/>
            <person name="Hibbett D.S."/>
            <person name="Martin F."/>
        </authorList>
    </citation>
    <scope>NUCLEOTIDE SEQUENCE [LARGE SCALE GENOMIC DNA]</scope>
    <source>
        <strain evidence="2">Marx 270</strain>
    </source>
</reference>
<gene>
    <name evidence="1" type="ORF">M404DRAFT_894220</name>
</gene>
<accession>A0A0C3IKG3</accession>
<dbReference type="AlphaFoldDB" id="A0A0C3IKG3"/>
<proteinExistence type="predicted"/>
<keyword evidence="2" id="KW-1185">Reference proteome</keyword>
<name>A0A0C3IKG3_PISTI</name>
<dbReference type="InParanoid" id="A0A0C3IKG3"/>
<dbReference type="Proteomes" id="UP000054217">
    <property type="component" value="Unassembled WGS sequence"/>
</dbReference>
<dbReference type="HOGENOM" id="CLU_1928464_0_0_1"/>
<reference evidence="1 2" key="1">
    <citation type="submission" date="2014-04" db="EMBL/GenBank/DDBJ databases">
        <authorList>
            <consortium name="DOE Joint Genome Institute"/>
            <person name="Kuo A."/>
            <person name="Kohler A."/>
            <person name="Costa M.D."/>
            <person name="Nagy L.G."/>
            <person name="Floudas D."/>
            <person name="Copeland A."/>
            <person name="Barry K.W."/>
            <person name="Cichocki N."/>
            <person name="Veneault-Fourrey C."/>
            <person name="LaButti K."/>
            <person name="Lindquist E.A."/>
            <person name="Lipzen A."/>
            <person name="Lundell T."/>
            <person name="Morin E."/>
            <person name="Murat C."/>
            <person name="Sun H."/>
            <person name="Tunlid A."/>
            <person name="Henrissat B."/>
            <person name="Grigoriev I.V."/>
            <person name="Hibbett D.S."/>
            <person name="Martin F."/>
            <person name="Nordberg H.P."/>
            <person name="Cantor M.N."/>
            <person name="Hua S.X."/>
        </authorList>
    </citation>
    <scope>NUCLEOTIDE SEQUENCE [LARGE SCALE GENOMIC DNA]</scope>
    <source>
        <strain evidence="1 2">Marx 270</strain>
    </source>
</reference>
<dbReference type="EMBL" id="KN832029">
    <property type="protein sequence ID" value="KIN97432.1"/>
    <property type="molecule type" value="Genomic_DNA"/>
</dbReference>
<protein>
    <submittedName>
        <fullName evidence="1">Uncharacterized protein</fullName>
    </submittedName>
</protein>